<dbReference type="Proteomes" id="UP000025227">
    <property type="component" value="Unplaced"/>
</dbReference>
<evidence type="ECO:0000313" key="2">
    <source>
        <dbReference type="Proteomes" id="UP000025227"/>
    </source>
</evidence>
<keyword evidence="2" id="KW-1185">Reference proteome</keyword>
<accession>A0A7I4YXH9</accession>
<feature type="signal peptide" evidence="1">
    <location>
        <begin position="1"/>
        <end position="17"/>
    </location>
</feature>
<sequence>MFLVLTLLIITLANCEARDNKLPSDLKSTFEEINEKYNTHMKWDTDLADKAAEAALTPYYEGAYLKIRGQKEFSKKDESTLADRLHLVLKNPFQRMGNRVRHLPEGTTYGCSGIYDTEGRSDLMYVACLYNKP</sequence>
<name>A0A7I4YXH9_HAECO</name>
<protein>
    <submittedName>
        <fullName evidence="3">SCP domain-containing protein</fullName>
    </submittedName>
</protein>
<dbReference type="OrthoDB" id="10369733at2759"/>
<dbReference type="OMA" id="NTHMKWD"/>
<proteinExistence type="predicted"/>
<evidence type="ECO:0000313" key="3">
    <source>
        <dbReference type="WBParaSite" id="HCON_00154030-00001"/>
    </source>
</evidence>
<dbReference type="AlphaFoldDB" id="A0A7I4YXH9"/>
<feature type="chain" id="PRO_5029900066" evidence="1">
    <location>
        <begin position="18"/>
        <end position="133"/>
    </location>
</feature>
<keyword evidence="1" id="KW-0732">Signal</keyword>
<reference evidence="3" key="1">
    <citation type="submission" date="2020-12" db="UniProtKB">
        <authorList>
            <consortium name="WormBaseParasite"/>
        </authorList>
    </citation>
    <scope>IDENTIFICATION</scope>
    <source>
        <strain evidence="3">MHco3</strain>
    </source>
</reference>
<dbReference type="WBParaSite" id="HCON_00154030-00001">
    <property type="protein sequence ID" value="HCON_00154030-00001"/>
    <property type="gene ID" value="HCON_00154030"/>
</dbReference>
<organism evidence="2 3">
    <name type="scientific">Haemonchus contortus</name>
    <name type="common">Barber pole worm</name>
    <dbReference type="NCBI Taxonomy" id="6289"/>
    <lineage>
        <taxon>Eukaryota</taxon>
        <taxon>Metazoa</taxon>
        <taxon>Ecdysozoa</taxon>
        <taxon>Nematoda</taxon>
        <taxon>Chromadorea</taxon>
        <taxon>Rhabditida</taxon>
        <taxon>Rhabditina</taxon>
        <taxon>Rhabditomorpha</taxon>
        <taxon>Strongyloidea</taxon>
        <taxon>Trichostrongylidae</taxon>
        <taxon>Haemonchus</taxon>
    </lineage>
</organism>
<evidence type="ECO:0000256" key="1">
    <source>
        <dbReference type="SAM" id="SignalP"/>
    </source>
</evidence>